<evidence type="ECO:0008006" key="4">
    <source>
        <dbReference type="Google" id="ProtNLM"/>
    </source>
</evidence>
<organism evidence="2 3">
    <name type="scientific">Paramecium pentaurelia</name>
    <dbReference type="NCBI Taxonomy" id="43138"/>
    <lineage>
        <taxon>Eukaryota</taxon>
        <taxon>Sar</taxon>
        <taxon>Alveolata</taxon>
        <taxon>Ciliophora</taxon>
        <taxon>Intramacronucleata</taxon>
        <taxon>Oligohymenophorea</taxon>
        <taxon>Peniculida</taxon>
        <taxon>Parameciidae</taxon>
        <taxon>Paramecium</taxon>
    </lineage>
</organism>
<feature type="transmembrane region" description="Helical" evidence="1">
    <location>
        <begin position="232"/>
        <end position="255"/>
    </location>
</feature>
<proteinExistence type="predicted"/>
<keyword evidence="1" id="KW-0472">Membrane</keyword>
<dbReference type="AlphaFoldDB" id="A0A8S1T0R3"/>
<evidence type="ECO:0000313" key="2">
    <source>
        <dbReference type="EMBL" id="CAD8145129.1"/>
    </source>
</evidence>
<keyword evidence="1" id="KW-0812">Transmembrane</keyword>
<evidence type="ECO:0000313" key="3">
    <source>
        <dbReference type="Proteomes" id="UP000689195"/>
    </source>
</evidence>
<feature type="transmembrane region" description="Helical" evidence="1">
    <location>
        <begin position="164"/>
        <end position="183"/>
    </location>
</feature>
<keyword evidence="3" id="KW-1185">Reference proteome</keyword>
<evidence type="ECO:0000256" key="1">
    <source>
        <dbReference type="SAM" id="Phobius"/>
    </source>
</evidence>
<gene>
    <name evidence="2" type="ORF">PPENT_87.1.T0140088</name>
</gene>
<protein>
    <recommendedName>
        <fullName evidence="4">Transmembrane protein</fullName>
    </recommendedName>
</protein>
<feature type="transmembrane region" description="Helical" evidence="1">
    <location>
        <begin position="378"/>
        <end position="401"/>
    </location>
</feature>
<accession>A0A8S1T0R3</accession>
<dbReference type="EMBL" id="CAJJDO010000014">
    <property type="protein sequence ID" value="CAD8145129.1"/>
    <property type="molecule type" value="Genomic_DNA"/>
</dbReference>
<keyword evidence="1" id="KW-1133">Transmembrane helix</keyword>
<feature type="transmembrane region" description="Helical" evidence="1">
    <location>
        <begin position="203"/>
        <end position="225"/>
    </location>
</feature>
<dbReference type="Proteomes" id="UP000689195">
    <property type="component" value="Unassembled WGS sequence"/>
</dbReference>
<feature type="transmembrane region" description="Helical" evidence="1">
    <location>
        <begin position="128"/>
        <end position="148"/>
    </location>
</feature>
<sequence>MNGRNMPIRHHYEYSPQVQYRSLASLKIITPFCIVLALCSIVIGFVWYSFNGLTEYLLVGINNIAILFTCIFSLYWSFTSKYVVNEGIDQPEVYPKSSLPYLHSLFTQLVCAIEGGLVLSLIEYDSYNQFLLVLPIQILEIFLLLYMANVSRQFNIRDYGIQRLIVYGTSVVNLLFLIFASFSLKQVILQINSQLYQISPTNIEITLVKVVLFVLFITTLIISMFNLKRIKIYFVTLAFLILCICILACCINGLLVRRVQVLKVELSTKKGCKFAMQSISEKSLNDQMECPQKYFDLELSPYLPCEQDIQSYQWETNQKINKLGCINLKCCKAVKQYVFNQINSLTIWINLIVMVGIVQSFNAAMLSEGSYKKFRMNIVGDAMIFIILVLLAILVVVAYNITPELSVNVQHSLVKQETMLNQITVLPTPVYKNFDKQEKLVGFYNLQSCESISSIMIPKIVFKSTENQKGITLAISGTNGQFVALKEYNSENLKVIIDDEINKTIFQQEFQPNDGIIIKGDIDEVEKFYNNNLHYCSDNPLSADFDFMIDHYDLPKQHNRILETLTKEQQKIGDQAFKFFNVQITIENSADFSPIADALIEVYEGKFLSQSCQIIRQLENNLHALNTDEQGNAQINNLSQGFSYTVLIYKSGFKKSCSVLDLQRRVPKTKYIFRLTKSIPKHSVRILLEWTSKTLNLDLYSVFKVGEHSCLTGALSKSCGGMQLSTISKNDQHIEVLDIYQLEPQTYTIFVKRFLTRNEALDLLKNSMISQEWIDADPHITVYLSELNYPLIDFRLPQNINIQMDKLDLTWMVFKIDGQQSDAPQTIQKMESLITNEDIKSNTTSNKPFWPEI</sequence>
<dbReference type="OrthoDB" id="295539at2759"/>
<feature type="transmembrane region" description="Helical" evidence="1">
    <location>
        <begin position="28"/>
        <end position="50"/>
    </location>
</feature>
<feature type="transmembrane region" description="Helical" evidence="1">
    <location>
        <begin position="56"/>
        <end position="78"/>
    </location>
</feature>
<comment type="caution">
    <text evidence="2">The sequence shown here is derived from an EMBL/GenBank/DDBJ whole genome shotgun (WGS) entry which is preliminary data.</text>
</comment>
<name>A0A8S1T0R3_9CILI</name>
<reference evidence="2" key="1">
    <citation type="submission" date="2021-01" db="EMBL/GenBank/DDBJ databases">
        <authorList>
            <consortium name="Genoscope - CEA"/>
            <person name="William W."/>
        </authorList>
    </citation>
    <scope>NUCLEOTIDE SEQUENCE</scope>
</reference>
<feature type="transmembrane region" description="Helical" evidence="1">
    <location>
        <begin position="347"/>
        <end position="366"/>
    </location>
</feature>
<feature type="transmembrane region" description="Helical" evidence="1">
    <location>
        <begin position="99"/>
        <end position="122"/>
    </location>
</feature>